<dbReference type="Proteomes" id="UP000199403">
    <property type="component" value="Unassembled WGS sequence"/>
</dbReference>
<evidence type="ECO:0000313" key="2">
    <source>
        <dbReference type="EMBL" id="SEI74892.1"/>
    </source>
</evidence>
<dbReference type="Gene3D" id="2.60.120.260">
    <property type="entry name" value="Galactose-binding domain-like"/>
    <property type="match status" value="1"/>
</dbReference>
<dbReference type="STRING" id="1416801.SAMN05192553_10197"/>
<dbReference type="NCBIfam" id="TIGR04183">
    <property type="entry name" value="Por_Secre_tail"/>
    <property type="match status" value="1"/>
</dbReference>
<reference evidence="3" key="1">
    <citation type="submission" date="2016-10" db="EMBL/GenBank/DDBJ databases">
        <authorList>
            <person name="Varghese N."/>
            <person name="Submissions S."/>
        </authorList>
    </citation>
    <scope>NUCLEOTIDE SEQUENCE [LARGE SCALE GENOMIC DNA]</scope>
    <source>
        <strain evidence="3">IBRC-M 10761</strain>
    </source>
</reference>
<protein>
    <submittedName>
        <fullName evidence="2">Por secretion system C-terminal sorting domain-containing protein</fullName>
    </submittedName>
</protein>
<evidence type="ECO:0000259" key="1">
    <source>
        <dbReference type="Pfam" id="PF18962"/>
    </source>
</evidence>
<keyword evidence="3" id="KW-1185">Reference proteome</keyword>
<dbReference type="InterPro" id="IPR026444">
    <property type="entry name" value="Secre_tail"/>
</dbReference>
<dbReference type="RefSeq" id="WP_092167995.1">
    <property type="nucleotide sequence ID" value="NZ_FNZH01000001.1"/>
</dbReference>
<proteinExistence type="predicted"/>
<accession>A0A1H6TGI7</accession>
<feature type="domain" description="Secretion system C-terminal sorting" evidence="1">
    <location>
        <begin position="543"/>
        <end position="611"/>
    </location>
</feature>
<dbReference type="OrthoDB" id="1488838at2"/>
<evidence type="ECO:0000313" key="3">
    <source>
        <dbReference type="Proteomes" id="UP000199403"/>
    </source>
</evidence>
<dbReference type="EMBL" id="FNZH01000001">
    <property type="protein sequence ID" value="SEI74892.1"/>
    <property type="molecule type" value="Genomic_DNA"/>
</dbReference>
<dbReference type="Pfam" id="PF18962">
    <property type="entry name" value="Por_Secre_tail"/>
    <property type="match status" value="1"/>
</dbReference>
<dbReference type="AlphaFoldDB" id="A0A1H6TGI7"/>
<name>A0A1H6TGI7_9BACT</name>
<gene>
    <name evidence="2" type="ORF">SAMN05192553_10197</name>
</gene>
<organism evidence="2 3">
    <name type="scientific">Cyclobacterium xiamenense</name>
    <dbReference type="NCBI Taxonomy" id="1297121"/>
    <lineage>
        <taxon>Bacteria</taxon>
        <taxon>Pseudomonadati</taxon>
        <taxon>Bacteroidota</taxon>
        <taxon>Cytophagia</taxon>
        <taxon>Cytophagales</taxon>
        <taxon>Cyclobacteriaceae</taxon>
        <taxon>Cyclobacterium</taxon>
    </lineage>
</organism>
<sequence length="612" mass="68235">MTANGILGSCCLVLLGLVLQQEALAQFRQLPLAPGNPQELPDKRAMRTQEVPLNLPFWDDFSSGSLSKEKWETQGAFPSYSIGINPPSLGVVYLDGVDAGGNPYSRNALENGEGDALTSHPIDLSGISVADEGSVYLSFFWQAGGRGEHPDAQDALVLSFLDAQGDWVPVWTQQGGEDLSDMEFAQEILPVPPAYQHVDFRFKFSQTGRLSGPFDTWVLDYVFLNKGRNAQDLFRSDRALTRLPGSPFAPYYAIPHFEFTADQVSGRVESQFKNLTNRFRAMEFTVELRELASGRLIARPDQNSPINPVPQALERRDFFSSLSEELELLTDSPFDLEVQVQLSAGDGFLVESITGEDTVFQETVDFRINDTSRIVIPFRDFYAYDDGSADYAAGINQRGGMLALQYRALNPGRLTGVSIKFTNALQRGNGIELMVWDSLENQPLLRQEVVIPAEAGPDGFAFFPIDTTVLVEDTFYVGYTQFSNDYLHLGLDKSGDTGERIFYNVLGAWQQNEEVRGNLMIRPHLSTELLPDDPGVADPEVRLYPNPVSERLWIQGEVQDVAVYDFQGREIKIPQEGDKNGKMLTFTAVQKGLYLIKYTQGTRVVTERIIVK</sequence>